<accession>A0A0R2CSB3</accession>
<dbReference type="PANTHER" id="PTHR43633">
    <property type="entry name" value="ALCOHOL DEHYDROGENASE YQHD"/>
    <property type="match status" value="1"/>
</dbReference>
<dbReference type="FunFam" id="3.40.50.1970:FF:000003">
    <property type="entry name" value="Alcohol dehydrogenase, iron-containing"/>
    <property type="match status" value="1"/>
</dbReference>
<protein>
    <submittedName>
        <fullName evidence="4">BdhA protein</fullName>
    </submittedName>
</protein>
<dbReference type="Gene3D" id="3.40.50.1970">
    <property type="match status" value="1"/>
</dbReference>
<evidence type="ECO:0000313" key="4">
    <source>
        <dbReference type="EMBL" id="KRM94186.1"/>
    </source>
</evidence>
<dbReference type="PROSITE" id="PS00060">
    <property type="entry name" value="ADH_IRON_2"/>
    <property type="match status" value="1"/>
</dbReference>
<feature type="domain" description="Alcohol dehydrogenase iron-type/glycerol dehydrogenase GldA" evidence="2">
    <location>
        <begin position="34"/>
        <end position="203"/>
    </location>
</feature>
<proteinExistence type="predicted"/>
<dbReference type="PATRIC" id="fig|1423802.4.peg.1149"/>
<keyword evidence="5" id="KW-1185">Reference proteome</keyword>
<dbReference type="InterPro" id="IPR044731">
    <property type="entry name" value="BDH-like"/>
</dbReference>
<evidence type="ECO:0000313" key="5">
    <source>
        <dbReference type="Proteomes" id="UP000051256"/>
    </source>
</evidence>
<dbReference type="GO" id="GO:0008106">
    <property type="term" value="F:alcohol dehydrogenase (NADP+) activity"/>
    <property type="evidence" value="ECO:0007669"/>
    <property type="project" value="TreeGrafter"/>
</dbReference>
<dbReference type="PANTHER" id="PTHR43633:SF1">
    <property type="entry name" value="ALCOHOL DEHYDROGENASE YQHD"/>
    <property type="match status" value="1"/>
</dbReference>
<comment type="caution">
    <text evidence="4">The sequence shown here is derived from an EMBL/GenBank/DDBJ whole genome shotgun (WGS) entry which is preliminary data.</text>
</comment>
<dbReference type="Proteomes" id="UP000051256">
    <property type="component" value="Unassembled WGS sequence"/>
</dbReference>
<dbReference type="GO" id="GO:0046872">
    <property type="term" value="F:metal ion binding"/>
    <property type="evidence" value="ECO:0007669"/>
    <property type="project" value="InterPro"/>
</dbReference>
<dbReference type="SUPFAM" id="SSF56796">
    <property type="entry name" value="Dehydroquinate synthase-like"/>
    <property type="match status" value="1"/>
</dbReference>
<evidence type="ECO:0000259" key="2">
    <source>
        <dbReference type="Pfam" id="PF00465"/>
    </source>
</evidence>
<keyword evidence="1" id="KW-0560">Oxidoreductase</keyword>
<dbReference type="InterPro" id="IPR056798">
    <property type="entry name" value="ADH_Fe_C"/>
</dbReference>
<organism evidence="4 5">
    <name type="scientific">Lentilactobacillus senioris DSM 24302 = JCM 17472</name>
    <dbReference type="NCBI Taxonomy" id="1423802"/>
    <lineage>
        <taxon>Bacteria</taxon>
        <taxon>Bacillati</taxon>
        <taxon>Bacillota</taxon>
        <taxon>Bacilli</taxon>
        <taxon>Lactobacillales</taxon>
        <taxon>Lactobacillaceae</taxon>
        <taxon>Lentilactobacillus</taxon>
    </lineage>
</organism>
<gene>
    <name evidence="4" type="ORF">FC56_GL001134</name>
</gene>
<dbReference type="AlphaFoldDB" id="A0A0R2CSB3"/>
<reference evidence="4 5" key="1">
    <citation type="journal article" date="2015" name="Genome Announc.">
        <title>Expanding the biotechnology potential of lactobacilli through comparative genomics of 213 strains and associated genera.</title>
        <authorList>
            <person name="Sun Z."/>
            <person name="Harris H.M."/>
            <person name="McCann A."/>
            <person name="Guo C."/>
            <person name="Argimon S."/>
            <person name="Zhang W."/>
            <person name="Yang X."/>
            <person name="Jeffery I.B."/>
            <person name="Cooney J.C."/>
            <person name="Kagawa T.F."/>
            <person name="Liu W."/>
            <person name="Song Y."/>
            <person name="Salvetti E."/>
            <person name="Wrobel A."/>
            <person name="Rasinkangas P."/>
            <person name="Parkhill J."/>
            <person name="Rea M.C."/>
            <person name="O'Sullivan O."/>
            <person name="Ritari J."/>
            <person name="Douillard F.P."/>
            <person name="Paul Ross R."/>
            <person name="Yang R."/>
            <person name="Briner A.E."/>
            <person name="Felis G.E."/>
            <person name="de Vos W.M."/>
            <person name="Barrangou R."/>
            <person name="Klaenhammer T.R."/>
            <person name="Caufield P.W."/>
            <person name="Cui Y."/>
            <person name="Zhang H."/>
            <person name="O'Toole P.W."/>
        </authorList>
    </citation>
    <scope>NUCLEOTIDE SEQUENCE [LARGE SCALE GENOMIC DNA]</scope>
    <source>
        <strain evidence="4 5">DSM 24302</strain>
    </source>
</reference>
<sequence length="420" mass="46289">MSLSAIFTYLAYNELTTYKEAPITMQDFRFHNTTDIRFGTDVIDAGLHDAVTQFGNNVLLVYGGQSIKKSGLYDRVKALLHDLNITELSGVEPNPKIDSVREGQRLAKENNVDVILAVGGGSVIDASKVIASAYYYDGDPWDLVVKANGADRMKLNQLPVVDILTLAATGTEMNFGSVISNPATHQKLGTQGPNSPAVSFLDPTLTYTVSAWQTAAGSIDIFSHLTEQYFDAQPANDASKGMIEGLMRAVIKWAPIALEHPDSYDARANLMWSATMALNGIVQLGGQDGWTVHPLEHELSAYYDITHGVGLGILTPRWMKFILSDDTEALFARFGRNVWHIDNGSDREIAELAIKKTYEWLNLMQIPMTLPGVDINDDQYFDAMAQSAVKVGHLDTAPYVNLSVEDVKKIYQDSMTPEEF</sequence>
<dbReference type="InterPro" id="IPR001670">
    <property type="entry name" value="ADH_Fe/GldA"/>
</dbReference>
<dbReference type="EMBL" id="AYZR01000004">
    <property type="protein sequence ID" value="KRM94186.1"/>
    <property type="molecule type" value="Genomic_DNA"/>
</dbReference>
<evidence type="ECO:0000259" key="3">
    <source>
        <dbReference type="Pfam" id="PF25137"/>
    </source>
</evidence>
<dbReference type="Pfam" id="PF25137">
    <property type="entry name" value="ADH_Fe_C"/>
    <property type="match status" value="1"/>
</dbReference>
<dbReference type="CDD" id="cd08187">
    <property type="entry name" value="BDH"/>
    <property type="match status" value="1"/>
</dbReference>
<dbReference type="GO" id="GO:0005829">
    <property type="term" value="C:cytosol"/>
    <property type="evidence" value="ECO:0007669"/>
    <property type="project" value="TreeGrafter"/>
</dbReference>
<dbReference type="Gene3D" id="1.20.1090.10">
    <property type="entry name" value="Dehydroquinate synthase-like - alpha domain"/>
    <property type="match status" value="1"/>
</dbReference>
<dbReference type="InterPro" id="IPR018211">
    <property type="entry name" value="ADH_Fe_CS"/>
</dbReference>
<feature type="domain" description="Fe-containing alcohol dehydrogenase-like C-terminal" evidence="3">
    <location>
        <begin position="214"/>
        <end position="415"/>
    </location>
</feature>
<name>A0A0R2CSB3_9LACO</name>
<dbReference type="STRING" id="1423802.FC56_GL001134"/>
<dbReference type="Pfam" id="PF00465">
    <property type="entry name" value="Fe-ADH"/>
    <property type="match status" value="1"/>
</dbReference>
<dbReference type="GO" id="GO:1990002">
    <property type="term" value="F:methylglyoxal reductase (NADPH) (acetol producing) activity"/>
    <property type="evidence" value="ECO:0007669"/>
    <property type="project" value="TreeGrafter"/>
</dbReference>
<dbReference type="GO" id="GO:1990362">
    <property type="term" value="F:butanol dehydrogenase (NAD+) activity"/>
    <property type="evidence" value="ECO:0007669"/>
    <property type="project" value="InterPro"/>
</dbReference>
<evidence type="ECO:0000256" key="1">
    <source>
        <dbReference type="ARBA" id="ARBA00023002"/>
    </source>
</evidence>